<sequence>MGQELKVIVFSLAHEEYGVEVESVRTIERMQPMTRVPKTPDFVRGVINLRGVVTPVIDLHGRFGFPPSEYTDNTRIIIVAVGDLEVGLIVDAANDVIDIDSDCIEDPPEVVGGIKAKYLRGIAKVSDERLLVLLNLKEVLNKNEIIQLEKLEEQV</sequence>
<dbReference type="PANTHER" id="PTHR22617:SF23">
    <property type="entry name" value="CHEMOTAXIS PROTEIN CHEW"/>
    <property type="match status" value="1"/>
</dbReference>
<dbReference type="Gene3D" id="2.40.50.180">
    <property type="entry name" value="CheA-289, Domain 4"/>
    <property type="match status" value="1"/>
</dbReference>
<name>A0A0U2U608_9BACL</name>
<evidence type="ECO:0000313" key="6">
    <source>
        <dbReference type="EMBL" id="ALS21656.1"/>
    </source>
</evidence>
<dbReference type="InterPro" id="IPR036061">
    <property type="entry name" value="CheW-like_dom_sf"/>
</dbReference>
<dbReference type="InterPro" id="IPR039315">
    <property type="entry name" value="CheW"/>
</dbReference>
<reference evidence="7" key="1">
    <citation type="submission" date="2015-12" db="EMBL/GenBank/DDBJ databases">
        <title>Complete genome sequences of two moderately thermophilic Paenibacillus species.</title>
        <authorList>
            <person name="Butler R.III."/>
            <person name="Wang J."/>
            <person name="Stark B.C."/>
            <person name="Pombert J.-F."/>
        </authorList>
    </citation>
    <scope>NUCLEOTIDE SEQUENCE [LARGE SCALE GENOMIC DNA]</scope>
    <source>
        <strain evidence="7">32O-Y</strain>
    </source>
</reference>
<protein>
    <recommendedName>
        <fullName evidence="2">Chemotaxis protein CheW</fullName>
    </recommendedName>
</protein>
<keyword evidence="3" id="KW-0963">Cytoplasm</keyword>
<evidence type="ECO:0000259" key="5">
    <source>
        <dbReference type="PROSITE" id="PS50851"/>
    </source>
</evidence>
<dbReference type="FunFam" id="2.40.50.180:FF:000002">
    <property type="entry name" value="Chemotaxis protein CheW"/>
    <property type="match status" value="1"/>
</dbReference>
<organism evidence="6 7">
    <name type="scientific">Paenibacillus naphthalenovorans</name>
    <dbReference type="NCBI Taxonomy" id="162209"/>
    <lineage>
        <taxon>Bacteria</taxon>
        <taxon>Bacillati</taxon>
        <taxon>Bacillota</taxon>
        <taxon>Bacilli</taxon>
        <taxon>Bacillales</taxon>
        <taxon>Paenibacillaceae</taxon>
        <taxon>Paenibacillus</taxon>
    </lineage>
</organism>
<dbReference type="PANTHER" id="PTHR22617">
    <property type="entry name" value="CHEMOTAXIS SENSOR HISTIDINE KINASE-RELATED"/>
    <property type="match status" value="1"/>
</dbReference>
<evidence type="ECO:0000256" key="3">
    <source>
        <dbReference type="ARBA" id="ARBA00022490"/>
    </source>
</evidence>
<dbReference type="InterPro" id="IPR002545">
    <property type="entry name" value="CheW-lke_dom"/>
</dbReference>
<evidence type="ECO:0000256" key="1">
    <source>
        <dbReference type="ARBA" id="ARBA00004496"/>
    </source>
</evidence>
<evidence type="ECO:0000256" key="2">
    <source>
        <dbReference type="ARBA" id="ARBA00021483"/>
    </source>
</evidence>
<dbReference type="Proteomes" id="UP000061660">
    <property type="component" value="Chromosome"/>
</dbReference>
<keyword evidence="4" id="KW-0145">Chemotaxis</keyword>
<evidence type="ECO:0000313" key="7">
    <source>
        <dbReference type="Proteomes" id="UP000061660"/>
    </source>
</evidence>
<dbReference type="PROSITE" id="PS50851">
    <property type="entry name" value="CHEW"/>
    <property type="match status" value="1"/>
</dbReference>
<dbReference type="Pfam" id="PF01584">
    <property type="entry name" value="CheW"/>
    <property type="match status" value="1"/>
</dbReference>
<proteinExistence type="predicted"/>
<comment type="subcellular location">
    <subcellularLocation>
        <location evidence="1">Cytoplasm</location>
    </subcellularLocation>
</comment>
<dbReference type="KEGG" id="pnp:IJ22_12800"/>
<feature type="domain" description="CheW-like" evidence="5">
    <location>
        <begin position="4"/>
        <end position="145"/>
    </location>
</feature>
<dbReference type="STRING" id="162209.IJ22_12800"/>
<dbReference type="PATRIC" id="fig|162209.4.peg.1359"/>
<evidence type="ECO:0000256" key="4">
    <source>
        <dbReference type="ARBA" id="ARBA00022500"/>
    </source>
</evidence>
<dbReference type="SUPFAM" id="SSF50341">
    <property type="entry name" value="CheW-like"/>
    <property type="match status" value="1"/>
</dbReference>
<gene>
    <name evidence="6" type="ORF">IJ22_12800</name>
</gene>
<dbReference type="GO" id="GO:0007165">
    <property type="term" value="P:signal transduction"/>
    <property type="evidence" value="ECO:0007669"/>
    <property type="project" value="InterPro"/>
</dbReference>
<dbReference type="Gene3D" id="2.30.30.40">
    <property type="entry name" value="SH3 Domains"/>
    <property type="match status" value="1"/>
</dbReference>
<keyword evidence="7" id="KW-1185">Reference proteome</keyword>
<dbReference type="CDD" id="cd00732">
    <property type="entry name" value="CheW"/>
    <property type="match status" value="1"/>
</dbReference>
<dbReference type="EMBL" id="CP013652">
    <property type="protein sequence ID" value="ALS21656.1"/>
    <property type="molecule type" value="Genomic_DNA"/>
</dbReference>
<dbReference type="GO" id="GO:0005829">
    <property type="term" value="C:cytosol"/>
    <property type="evidence" value="ECO:0007669"/>
    <property type="project" value="TreeGrafter"/>
</dbReference>
<accession>A0A0U2U608</accession>
<dbReference type="OrthoDB" id="9794382at2"/>
<dbReference type="SMART" id="SM00260">
    <property type="entry name" value="CheW"/>
    <property type="match status" value="1"/>
</dbReference>
<reference evidence="6 7" key="2">
    <citation type="journal article" date="2016" name="Genome Announc.">
        <title>Complete Genome Sequences of Two Interactive Moderate Thermophiles, Paenibacillus napthalenovorans 32O-Y and Paenibacillus sp. 32O-W.</title>
        <authorList>
            <person name="Butler R.R.III."/>
            <person name="Wang J."/>
            <person name="Stark B.C."/>
            <person name="Pombert J.F."/>
        </authorList>
    </citation>
    <scope>NUCLEOTIDE SEQUENCE [LARGE SCALE GENOMIC DNA]</scope>
    <source>
        <strain evidence="6 7">32O-Y</strain>
    </source>
</reference>
<dbReference type="RefSeq" id="WP_062407982.1">
    <property type="nucleotide sequence ID" value="NZ_BJCS01000003.1"/>
</dbReference>
<dbReference type="GO" id="GO:0006935">
    <property type="term" value="P:chemotaxis"/>
    <property type="evidence" value="ECO:0007669"/>
    <property type="project" value="UniProtKB-KW"/>
</dbReference>
<dbReference type="AlphaFoldDB" id="A0A0U2U608"/>